<feature type="compositionally biased region" description="Acidic residues" evidence="1">
    <location>
        <begin position="28"/>
        <end position="42"/>
    </location>
</feature>
<proteinExistence type="predicted"/>
<evidence type="ECO:0000256" key="1">
    <source>
        <dbReference type="SAM" id="MobiDB-lite"/>
    </source>
</evidence>
<accession>A0ABP0P4V4</accession>
<dbReference type="EMBL" id="CAXAMM010032546">
    <property type="protein sequence ID" value="CAK9069894.1"/>
    <property type="molecule type" value="Genomic_DNA"/>
</dbReference>
<organism evidence="2 3">
    <name type="scientific">Durusdinium trenchii</name>
    <dbReference type="NCBI Taxonomy" id="1381693"/>
    <lineage>
        <taxon>Eukaryota</taxon>
        <taxon>Sar</taxon>
        <taxon>Alveolata</taxon>
        <taxon>Dinophyceae</taxon>
        <taxon>Suessiales</taxon>
        <taxon>Symbiodiniaceae</taxon>
        <taxon>Durusdinium</taxon>
    </lineage>
</organism>
<protein>
    <submittedName>
        <fullName evidence="2">Uncharacterized protein</fullName>
    </submittedName>
</protein>
<keyword evidence="3" id="KW-1185">Reference proteome</keyword>
<name>A0ABP0P4V4_9DINO</name>
<reference evidence="2 3" key="1">
    <citation type="submission" date="2024-02" db="EMBL/GenBank/DDBJ databases">
        <authorList>
            <person name="Chen Y."/>
            <person name="Shah S."/>
            <person name="Dougan E. K."/>
            <person name="Thang M."/>
            <person name="Chan C."/>
        </authorList>
    </citation>
    <scope>NUCLEOTIDE SEQUENCE [LARGE SCALE GENOMIC DNA]</scope>
</reference>
<sequence length="423" mass="47201">MAGNGMDVPSVGFEALTRPTCSSFALQDEPDELSDESDEGSDDSAYFADCDEDAQRPEKGVVELCHSVLTKFLKGIAVLEENTYHGSSLVQELLALALEDIMTISNEKQSVSLMESPLLRQNVAAAQAALCIIPGKKEPKAEDKVAKAEQKTEEILDYLSMFSETGSNQTGETPVIHPADMLMQAFKDETSVTPQAQIMVFQKYNLWWSLNVKRVKKSMRARLRWQEQQWVTEPMMEAMLEAFMNGDYSQELEALITSKPNKVTVEMFGMFQDHISRAIQKVVTGTGDVSSTEVACTNLASDYKEAVSYNLKRNKVVHMKAQLEIGLQVAERFMEKRCLMICGSEKSQSQGTTGLVRKVVAEASVKFEGVELSKMHHIAYIDYSKMGRLTVPDIDSCAKWTHKVLSMNDDFSHLAVLAFDKIE</sequence>
<feature type="non-terminal residue" evidence="2">
    <location>
        <position position="423"/>
    </location>
</feature>
<feature type="region of interest" description="Disordered" evidence="1">
    <location>
        <begin position="24"/>
        <end position="47"/>
    </location>
</feature>
<gene>
    <name evidence="2" type="ORF">SCF082_LOCUS34896</name>
</gene>
<dbReference type="Proteomes" id="UP001642464">
    <property type="component" value="Unassembled WGS sequence"/>
</dbReference>
<evidence type="ECO:0000313" key="2">
    <source>
        <dbReference type="EMBL" id="CAK9069894.1"/>
    </source>
</evidence>
<evidence type="ECO:0000313" key="3">
    <source>
        <dbReference type="Proteomes" id="UP001642464"/>
    </source>
</evidence>
<comment type="caution">
    <text evidence="2">The sequence shown here is derived from an EMBL/GenBank/DDBJ whole genome shotgun (WGS) entry which is preliminary data.</text>
</comment>